<evidence type="ECO:0000313" key="14">
    <source>
        <dbReference type="Proteomes" id="UP001056384"/>
    </source>
</evidence>
<comment type="subcellular location">
    <subcellularLocation>
        <location evidence="2">Cytoplasm</location>
    </subcellularLocation>
    <subcellularLocation>
        <location evidence="1">Nucleus</location>
    </subcellularLocation>
</comment>
<dbReference type="PANTHER" id="PTHR44111:SF1">
    <property type="entry name" value="ELONGATOR COMPLEX PROTEIN 2"/>
    <property type="match status" value="1"/>
</dbReference>
<evidence type="ECO:0000256" key="10">
    <source>
        <dbReference type="ARBA" id="ARBA00023242"/>
    </source>
</evidence>
<protein>
    <recommendedName>
        <fullName evidence="5">Elongator complex protein 2</fullName>
    </recommendedName>
</protein>
<feature type="compositionally biased region" description="Acidic residues" evidence="12">
    <location>
        <begin position="515"/>
        <end position="524"/>
    </location>
</feature>
<dbReference type="InterPro" id="IPR001680">
    <property type="entry name" value="WD40_rpt"/>
</dbReference>
<sequence length="813" mass="88522">MTQISVEYIAAGGNRHPSAADWSSSLLAFGAGNNIALWNPEDHNRRGVHELLAGHVDTVNAIKIIDAPDTRLLVSGSADKTVRIWAPSSDSETAFKQSQCLTDHTASVNAIAAAPQLGLIASGAADGTVIIWHLEGARAKLIQTISLKPRYFPLCFALTASESGGAILAVAGTSNYIQLFGQTQPESEQFELQATLTGHEGWVRSLDFTHEHHDRDSDILLASASQDKYVRLWRLRQGKSAADSTVSEANKLFTAAEKTSLSNKAHRVGRESSKHTVTFEALLVGHEDWIYTARWAPRAEAGQVPSLLTASADNSLSIWNAEPASGLWICSSRVGEVSSQKGSTTATGSTGGFWIGLWQSDSQAVVSLGRTGSWRKWAFDPQSDMWVQEVGVGGHVEEVRSLAWARSGRYLLSTGSDQTTRLYSQWRKSGKESVTWHEFTRPQIHGYDLNCIDTINDNRFISGADEKLLRVFDKPKAVNDLLAKLGSTDASSASDLPDAAAIPVLGLSNKAVNTLDEDEPGEGTDDPRTDEHDFDDSAPKAKKATLDLEHPPFEDHLARHTLWPEHEKLYGHGYEISAVAASNDGTIVATSCKASSLDHAVVRLYDTKEWREVKPALTAHSLTVTSLKFSPDDSYLLSVGRDRQWALFHADETSVFTLLTTNPKGHSRMILDCCWAPLAAGHVFATAGRDKTVKIWKLSGGKVECVSTHATTAPPTAICFNGQPFEQHLLLAVGDETGKITIVRLEPESLAIVALEDVTARCTPSKAVTSLRWRPTLTTDNTLPDHHPNLAASSEDCSVRIYRFKERASVAEQ</sequence>
<dbReference type="InterPro" id="IPR011047">
    <property type="entry name" value="Quinoprotein_ADH-like_sf"/>
</dbReference>
<dbReference type="GO" id="GO:0005634">
    <property type="term" value="C:nucleus"/>
    <property type="evidence" value="ECO:0007669"/>
    <property type="project" value="UniProtKB-SubCell"/>
</dbReference>
<reference evidence="13" key="1">
    <citation type="submission" date="2022-06" db="EMBL/GenBank/DDBJ databases">
        <title>Complete genome sequences of two strains of the flax pathogen Septoria linicola.</title>
        <authorList>
            <person name="Lapalu N."/>
            <person name="Simon A."/>
            <person name="Demenou B."/>
            <person name="Paumier D."/>
            <person name="Guillot M.-P."/>
            <person name="Gout L."/>
            <person name="Valade R."/>
        </authorList>
    </citation>
    <scope>NUCLEOTIDE SEQUENCE</scope>
    <source>
        <strain evidence="13">SE15195</strain>
    </source>
</reference>
<proteinExistence type="inferred from homology"/>
<keyword evidence="8" id="KW-0819">tRNA processing</keyword>
<dbReference type="SMART" id="SM00320">
    <property type="entry name" value="WD40"/>
    <property type="match status" value="11"/>
</dbReference>
<organism evidence="13 14">
    <name type="scientific">Septoria linicola</name>
    <dbReference type="NCBI Taxonomy" id="215465"/>
    <lineage>
        <taxon>Eukaryota</taxon>
        <taxon>Fungi</taxon>
        <taxon>Dikarya</taxon>
        <taxon>Ascomycota</taxon>
        <taxon>Pezizomycotina</taxon>
        <taxon>Dothideomycetes</taxon>
        <taxon>Dothideomycetidae</taxon>
        <taxon>Mycosphaerellales</taxon>
        <taxon>Mycosphaerellaceae</taxon>
        <taxon>Septoria</taxon>
    </lineage>
</organism>
<feature type="repeat" description="WD" evidence="11">
    <location>
        <begin position="663"/>
        <end position="706"/>
    </location>
</feature>
<feature type="repeat" description="WD" evidence="11">
    <location>
        <begin position="617"/>
        <end position="658"/>
    </location>
</feature>
<dbReference type="Pfam" id="PF00400">
    <property type="entry name" value="WD40"/>
    <property type="match status" value="7"/>
</dbReference>
<comment type="pathway">
    <text evidence="3">tRNA modification; 5-methoxycarbonylmethyl-2-thiouridine-tRNA biosynthesis.</text>
</comment>
<feature type="repeat" description="WD" evidence="11">
    <location>
        <begin position="101"/>
        <end position="142"/>
    </location>
</feature>
<accession>A0A9Q9AKQ0</accession>
<evidence type="ECO:0000256" key="8">
    <source>
        <dbReference type="ARBA" id="ARBA00022694"/>
    </source>
</evidence>
<feature type="repeat" description="WD" evidence="11">
    <location>
        <begin position="392"/>
        <end position="424"/>
    </location>
</feature>
<dbReference type="Proteomes" id="UP001056384">
    <property type="component" value="Chromosome 2"/>
</dbReference>
<dbReference type="AlphaFoldDB" id="A0A9Q9AKQ0"/>
<evidence type="ECO:0000256" key="11">
    <source>
        <dbReference type="PROSITE-ProRule" id="PRU00221"/>
    </source>
</evidence>
<feature type="compositionally biased region" description="Basic and acidic residues" evidence="12">
    <location>
        <begin position="525"/>
        <end position="539"/>
    </location>
</feature>
<keyword evidence="10" id="KW-0539">Nucleus</keyword>
<dbReference type="FunFam" id="2.130.10.10:FF:000400">
    <property type="entry name" value="Elongator acetyltransferase complex subunit 2"/>
    <property type="match status" value="1"/>
</dbReference>
<dbReference type="EMBL" id="CP099419">
    <property type="protein sequence ID" value="USW49719.1"/>
    <property type="molecule type" value="Genomic_DNA"/>
</dbReference>
<dbReference type="PROSITE" id="PS50082">
    <property type="entry name" value="WD_REPEATS_2"/>
    <property type="match status" value="7"/>
</dbReference>
<dbReference type="SUPFAM" id="SSF50998">
    <property type="entry name" value="Quinoprotein alcohol dehydrogenase-like"/>
    <property type="match status" value="1"/>
</dbReference>
<dbReference type="Gene3D" id="2.130.10.10">
    <property type="entry name" value="YVTN repeat-like/Quinoprotein amine dehydrogenase"/>
    <property type="match status" value="4"/>
</dbReference>
<dbReference type="SUPFAM" id="SSF50978">
    <property type="entry name" value="WD40 repeat-like"/>
    <property type="match status" value="1"/>
</dbReference>
<gene>
    <name evidence="13" type="ORF">Slin15195_G030380</name>
</gene>
<keyword evidence="14" id="KW-1185">Reference proteome</keyword>
<evidence type="ECO:0000256" key="6">
    <source>
        <dbReference type="ARBA" id="ARBA00022490"/>
    </source>
</evidence>
<feature type="repeat" description="WD" evidence="11">
    <location>
        <begin position="196"/>
        <end position="243"/>
    </location>
</feature>
<dbReference type="InterPro" id="IPR015943">
    <property type="entry name" value="WD40/YVTN_repeat-like_dom_sf"/>
</dbReference>
<dbReference type="PRINTS" id="PR00320">
    <property type="entry name" value="GPROTEINBRPT"/>
</dbReference>
<dbReference type="PANTHER" id="PTHR44111">
    <property type="entry name" value="ELONGATOR COMPLEX PROTEIN 2"/>
    <property type="match status" value="1"/>
</dbReference>
<feature type="region of interest" description="Disordered" evidence="12">
    <location>
        <begin position="511"/>
        <end position="539"/>
    </location>
</feature>
<dbReference type="InterPro" id="IPR036322">
    <property type="entry name" value="WD40_repeat_dom_sf"/>
</dbReference>
<evidence type="ECO:0000313" key="13">
    <source>
        <dbReference type="EMBL" id="USW49719.1"/>
    </source>
</evidence>
<keyword evidence="9" id="KW-0677">Repeat</keyword>
<dbReference type="PROSITE" id="PS50294">
    <property type="entry name" value="WD_REPEATS_REGION"/>
    <property type="match status" value="4"/>
</dbReference>
<dbReference type="GO" id="GO:0033588">
    <property type="term" value="C:elongator holoenzyme complex"/>
    <property type="evidence" value="ECO:0007669"/>
    <property type="project" value="InterPro"/>
</dbReference>
<dbReference type="GO" id="GO:0002098">
    <property type="term" value="P:tRNA wobble uridine modification"/>
    <property type="evidence" value="ECO:0007669"/>
    <property type="project" value="InterPro"/>
</dbReference>
<keyword evidence="7 11" id="KW-0853">WD repeat</keyword>
<evidence type="ECO:0000256" key="2">
    <source>
        <dbReference type="ARBA" id="ARBA00004496"/>
    </source>
</evidence>
<evidence type="ECO:0000256" key="4">
    <source>
        <dbReference type="ARBA" id="ARBA00005881"/>
    </source>
</evidence>
<dbReference type="GO" id="GO:0005737">
    <property type="term" value="C:cytoplasm"/>
    <property type="evidence" value="ECO:0007669"/>
    <property type="project" value="UniProtKB-SubCell"/>
</dbReference>
<evidence type="ECO:0000256" key="3">
    <source>
        <dbReference type="ARBA" id="ARBA00005043"/>
    </source>
</evidence>
<evidence type="ECO:0000256" key="9">
    <source>
        <dbReference type="ARBA" id="ARBA00022737"/>
    </source>
</evidence>
<evidence type="ECO:0000256" key="7">
    <source>
        <dbReference type="ARBA" id="ARBA00022574"/>
    </source>
</evidence>
<comment type="similarity">
    <text evidence="4">Belongs to the WD repeat ELP2 family.</text>
</comment>
<evidence type="ECO:0000256" key="5">
    <source>
        <dbReference type="ARBA" id="ARBA00020267"/>
    </source>
</evidence>
<dbReference type="OrthoDB" id="27911at2759"/>
<dbReference type="InterPro" id="IPR020472">
    <property type="entry name" value="WD40_PAC1"/>
</dbReference>
<dbReference type="InterPro" id="IPR037289">
    <property type="entry name" value="Elp2"/>
</dbReference>
<evidence type="ECO:0000256" key="12">
    <source>
        <dbReference type="SAM" id="MobiDB-lite"/>
    </source>
</evidence>
<name>A0A9Q9AKQ0_9PEZI</name>
<keyword evidence="6" id="KW-0963">Cytoplasm</keyword>
<feature type="repeat" description="WD" evidence="11">
    <location>
        <begin position="52"/>
        <end position="85"/>
    </location>
</feature>
<feature type="repeat" description="WD" evidence="11">
    <location>
        <begin position="283"/>
        <end position="320"/>
    </location>
</feature>
<evidence type="ECO:0000256" key="1">
    <source>
        <dbReference type="ARBA" id="ARBA00004123"/>
    </source>
</evidence>